<comment type="caution">
    <text evidence="2">The sequence shown here is derived from an EMBL/GenBank/DDBJ whole genome shotgun (WGS) entry which is preliminary data.</text>
</comment>
<evidence type="ECO:0000313" key="2">
    <source>
        <dbReference type="EMBL" id="KAJ7019118.1"/>
    </source>
</evidence>
<accession>A0AAD6WLY2</accession>
<name>A0AAD6WLY2_9AGAR</name>
<gene>
    <name evidence="2" type="ORF">C8F04DRAFT_1198053</name>
</gene>
<feature type="region of interest" description="Disordered" evidence="1">
    <location>
        <begin position="294"/>
        <end position="326"/>
    </location>
</feature>
<keyword evidence="3" id="KW-1185">Reference proteome</keyword>
<dbReference type="AlphaFoldDB" id="A0AAD6WLY2"/>
<protein>
    <submittedName>
        <fullName evidence="2">Uncharacterized protein</fullName>
    </submittedName>
</protein>
<evidence type="ECO:0000313" key="3">
    <source>
        <dbReference type="Proteomes" id="UP001218188"/>
    </source>
</evidence>
<proteinExistence type="predicted"/>
<dbReference type="Proteomes" id="UP001218188">
    <property type="component" value="Unassembled WGS sequence"/>
</dbReference>
<reference evidence="2" key="1">
    <citation type="submission" date="2023-03" db="EMBL/GenBank/DDBJ databases">
        <title>Massive genome expansion in bonnet fungi (Mycena s.s.) driven by repeated elements and novel gene families across ecological guilds.</title>
        <authorList>
            <consortium name="Lawrence Berkeley National Laboratory"/>
            <person name="Harder C.B."/>
            <person name="Miyauchi S."/>
            <person name="Viragh M."/>
            <person name="Kuo A."/>
            <person name="Thoen E."/>
            <person name="Andreopoulos B."/>
            <person name="Lu D."/>
            <person name="Skrede I."/>
            <person name="Drula E."/>
            <person name="Henrissat B."/>
            <person name="Morin E."/>
            <person name="Kohler A."/>
            <person name="Barry K."/>
            <person name="LaButti K."/>
            <person name="Morin E."/>
            <person name="Salamov A."/>
            <person name="Lipzen A."/>
            <person name="Mereny Z."/>
            <person name="Hegedus B."/>
            <person name="Baldrian P."/>
            <person name="Stursova M."/>
            <person name="Weitz H."/>
            <person name="Taylor A."/>
            <person name="Grigoriev I.V."/>
            <person name="Nagy L.G."/>
            <person name="Martin F."/>
            <person name="Kauserud H."/>
        </authorList>
    </citation>
    <scope>NUCLEOTIDE SEQUENCE</scope>
    <source>
        <strain evidence="2">CBHHK200</strain>
    </source>
</reference>
<dbReference type="EMBL" id="JARJCM010000306">
    <property type="protein sequence ID" value="KAJ7019118.1"/>
    <property type="molecule type" value="Genomic_DNA"/>
</dbReference>
<evidence type="ECO:0000256" key="1">
    <source>
        <dbReference type="SAM" id="MobiDB-lite"/>
    </source>
</evidence>
<organism evidence="2 3">
    <name type="scientific">Mycena alexandri</name>
    <dbReference type="NCBI Taxonomy" id="1745969"/>
    <lineage>
        <taxon>Eukaryota</taxon>
        <taxon>Fungi</taxon>
        <taxon>Dikarya</taxon>
        <taxon>Basidiomycota</taxon>
        <taxon>Agaricomycotina</taxon>
        <taxon>Agaricomycetes</taxon>
        <taxon>Agaricomycetidae</taxon>
        <taxon>Agaricales</taxon>
        <taxon>Marasmiineae</taxon>
        <taxon>Mycenaceae</taxon>
        <taxon>Mycena</taxon>
    </lineage>
</organism>
<sequence length="416" mass="47361">MKQIYGNNRRYAISDPGQHICNLVTTTLKFKRVQGHGPSTDPVGMGDILIKTFAFECVPPTTNQSDRSQYKKGKLESIPATLQHTKELRSIIPWCSTTSGLGSVRDEARSKAYTEEAPNRLLPNAPPSLAHDRLSIEQQGQFHTYTWRMECPLNSDNTPAGPSLPARRTQLTPAQLEQFWELSWALCTRTNIKGCWVYSRAQEEWNKRDQQPCSRCTDARTPRICKITIDHPCCQTCRDLKIGCDRWARFVFEHTKQDFINDYQSFLAVYTSKPPREMRTLKQTGNRVRRLLLQAPEDRPSVAAGPSVPYPPKRPNPRHKAAGTDPWETSSKKYILHIGPDLQVLKLQTVALKETAERIKTDIERTIAVESDQHIQRASDTTELQQILDRVSYVKHTCSKITANLDQKHEGGRICV</sequence>